<keyword evidence="1" id="KW-0732">Signal</keyword>
<dbReference type="EMBL" id="GG697367">
    <property type="protein sequence ID" value="EFQ33110.1"/>
    <property type="molecule type" value="Genomic_DNA"/>
</dbReference>
<organism evidence="4">
    <name type="scientific">Colletotrichum graminicola (strain M1.001 / M2 / FGSC 10212)</name>
    <name type="common">Maize anthracnose fungus</name>
    <name type="synonym">Glomerella graminicola</name>
    <dbReference type="NCBI Taxonomy" id="645133"/>
    <lineage>
        <taxon>Eukaryota</taxon>
        <taxon>Fungi</taxon>
        <taxon>Dikarya</taxon>
        <taxon>Ascomycota</taxon>
        <taxon>Pezizomycotina</taxon>
        <taxon>Sordariomycetes</taxon>
        <taxon>Hypocreomycetidae</taxon>
        <taxon>Glomerellales</taxon>
        <taxon>Glomerellaceae</taxon>
        <taxon>Colletotrichum</taxon>
        <taxon>Colletotrichum graminicola species complex</taxon>
    </lineage>
</organism>
<dbReference type="OrthoDB" id="425534at2759"/>
<evidence type="ECO:0000313" key="3">
    <source>
        <dbReference type="EMBL" id="EFQ33110.1"/>
    </source>
</evidence>
<dbReference type="VEuPathDB" id="FungiDB:GLRG_08254"/>
<dbReference type="AlphaFoldDB" id="E3QQH2"/>
<reference evidence="4" key="1">
    <citation type="journal article" date="2012" name="Nat. Genet.">
        <title>Lifestyle transitions in plant pathogenic Colletotrichum fungi deciphered by genome and transcriptome analyses.</title>
        <authorList>
            <person name="O'Connell R.J."/>
            <person name="Thon M.R."/>
            <person name="Hacquard S."/>
            <person name="Amyotte S.G."/>
            <person name="Kleemann J."/>
            <person name="Torres M.F."/>
            <person name="Damm U."/>
            <person name="Buiate E.A."/>
            <person name="Epstein L."/>
            <person name="Alkan N."/>
            <person name="Altmueller J."/>
            <person name="Alvarado-Balderrama L."/>
            <person name="Bauser C.A."/>
            <person name="Becker C."/>
            <person name="Birren B.W."/>
            <person name="Chen Z."/>
            <person name="Choi J."/>
            <person name="Crouch J.A."/>
            <person name="Duvick J.P."/>
            <person name="Farman M.A."/>
            <person name="Gan P."/>
            <person name="Heiman D."/>
            <person name="Henrissat B."/>
            <person name="Howard R.J."/>
            <person name="Kabbage M."/>
            <person name="Koch C."/>
            <person name="Kracher B."/>
            <person name="Kubo Y."/>
            <person name="Law A.D."/>
            <person name="Lebrun M.-H."/>
            <person name="Lee Y.-H."/>
            <person name="Miyara I."/>
            <person name="Moore N."/>
            <person name="Neumann U."/>
            <person name="Nordstroem K."/>
            <person name="Panaccione D.G."/>
            <person name="Panstruga R."/>
            <person name="Place M."/>
            <person name="Proctor R.H."/>
            <person name="Prusky D."/>
            <person name="Rech G."/>
            <person name="Reinhardt R."/>
            <person name="Rollins J.A."/>
            <person name="Rounsley S."/>
            <person name="Schardl C.L."/>
            <person name="Schwartz D.C."/>
            <person name="Shenoy N."/>
            <person name="Shirasu K."/>
            <person name="Sikhakolli U.R."/>
            <person name="Stueber K."/>
            <person name="Sukno S.A."/>
            <person name="Sweigard J.A."/>
            <person name="Takano Y."/>
            <person name="Takahara H."/>
            <person name="Trail F."/>
            <person name="van der Does H.C."/>
            <person name="Voll L.M."/>
            <person name="Will I."/>
            <person name="Young S."/>
            <person name="Zeng Q."/>
            <person name="Zhang J."/>
            <person name="Zhou S."/>
            <person name="Dickman M.B."/>
            <person name="Schulze-Lefert P."/>
            <person name="Ver Loren van Themaat E."/>
            <person name="Ma L.-J."/>
            <person name="Vaillancourt L.J."/>
        </authorList>
    </citation>
    <scope>NUCLEOTIDE SEQUENCE [LARGE SCALE GENOMIC DNA]</scope>
    <source>
        <strain evidence="4">M1.001 / M2 / FGSC 10212</strain>
    </source>
</reference>
<dbReference type="GeneID" id="24413619"/>
<sequence>MTLLSNSLRTSLLLAHAVLPDASPGPGQINWLPCSEFNSTEPIQCANLTVPLDYTELELNKTLQQQLLRVRALGQPSRGSILFNFGGPSEKLSFFMKSPKVWSTLGASNFRAKSSDNTLARLWATAKLFADKCYKRNEEIGGLVGSAFEGHDEDRGLYGTLLGQTAAAMFPGRIDRMVLDGNLNPHEYYRGYDYEQWTDSDKTFSATLIDDLNDRPIPFNGTLIGYGYVKTGFTQNWNKLAATYASIGATPDAQMSIRCGDKIVRMETLDAFLPIVERQFRTSRVFGDIQTATDMVCAQWRFPAKGQYTGDFRSKTRHPILFIENTAFTPLASAQNASAGFEGSIVLQTNGYGVGSSGPSVQD</sequence>
<gene>
    <name evidence="3" type="ORF">GLRG_08254</name>
</gene>
<accession>E3QQH2</accession>
<dbReference type="HOGENOM" id="CLU_762922_0_0_1"/>
<dbReference type="InterPro" id="IPR013595">
    <property type="entry name" value="Pept_S33_TAP-like_C"/>
</dbReference>
<evidence type="ECO:0000259" key="2">
    <source>
        <dbReference type="Pfam" id="PF08386"/>
    </source>
</evidence>
<feature type="chain" id="PRO_5003178736" evidence="1">
    <location>
        <begin position="18"/>
        <end position="363"/>
    </location>
</feature>
<dbReference type="Pfam" id="PF08386">
    <property type="entry name" value="Abhydrolase_4"/>
    <property type="match status" value="1"/>
</dbReference>
<dbReference type="Proteomes" id="UP000008782">
    <property type="component" value="Unassembled WGS sequence"/>
</dbReference>
<feature type="domain" description="Peptidase S33 tripeptidyl aminopeptidase-like C-terminal" evidence="2">
    <location>
        <begin position="284"/>
        <end position="357"/>
    </location>
</feature>
<dbReference type="RefSeq" id="XP_008097130.1">
    <property type="nucleotide sequence ID" value="XM_008098939.1"/>
</dbReference>
<proteinExistence type="predicted"/>
<dbReference type="STRING" id="645133.E3QQH2"/>
<keyword evidence="4" id="KW-1185">Reference proteome</keyword>
<feature type="signal peptide" evidence="1">
    <location>
        <begin position="1"/>
        <end position="17"/>
    </location>
</feature>
<name>E3QQH2_COLGM</name>
<evidence type="ECO:0000256" key="1">
    <source>
        <dbReference type="SAM" id="SignalP"/>
    </source>
</evidence>
<evidence type="ECO:0000313" key="4">
    <source>
        <dbReference type="Proteomes" id="UP000008782"/>
    </source>
</evidence>
<dbReference type="eggNOG" id="ENOG502RZ4D">
    <property type="taxonomic scope" value="Eukaryota"/>
</dbReference>
<protein>
    <submittedName>
        <fullName evidence="3">Proteinase</fullName>
    </submittedName>
</protein>